<protein>
    <submittedName>
        <fullName evidence="1">Uncharacterized protein</fullName>
    </submittedName>
</protein>
<dbReference type="EMBL" id="JAUSTI010000004">
    <property type="protein sequence ID" value="MDQ0170584.1"/>
    <property type="molecule type" value="Genomic_DNA"/>
</dbReference>
<evidence type="ECO:0000313" key="1">
    <source>
        <dbReference type="EMBL" id="MDQ0170584.1"/>
    </source>
</evidence>
<reference evidence="1 2" key="1">
    <citation type="submission" date="2023-07" db="EMBL/GenBank/DDBJ databases">
        <title>Sorghum-associated microbial communities from plants grown in Nebraska, USA.</title>
        <authorList>
            <person name="Schachtman D."/>
        </authorList>
    </citation>
    <scope>NUCLEOTIDE SEQUENCE [LARGE SCALE GENOMIC DNA]</scope>
    <source>
        <strain evidence="1 2">DS1314</strain>
    </source>
</reference>
<organism evidence="1 2">
    <name type="scientific">Paenibacillus tundrae</name>
    <dbReference type="NCBI Taxonomy" id="528187"/>
    <lineage>
        <taxon>Bacteria</taxon>
        <taxon>Bacillati</taxon>
        <taxon>Bacillota</taxon>
        <taxon>Bacilli</taxon>
        <taxon>Bacillales</taxon>
        <taxon>Paenibacillaceae</taxon>
        <taxon>Paenibacillus</taxon>
    </lineage>
</organism>
<gene>
    <name evidence="1" type="ORF">J2T19_002026</name>
</gene>
<dbReference type="Proteomes" id="UP001233836">
    <property type="component" value="Unassembled WGS sequence"/>
</dbReference>
<keyword evidence="2" id="KW-1185">Reference proteome</keyword>
<proteinExistence type="predicted"/>
<comment type="caution">
    <text evidence="1">The sequence shown here is derived from an EMBL/GenBank/DDBJ whole genome shotgun (WGS) entry which is preliminary data.</text>
</comment>
<accession>A0ABT9WBZ4</accession>
<name>A0ABT9WBZ4_9BACL</name>
<sequence>MTNQSFEEIYYYGLIKEIFGDNVNSNRVTSEEGGFFQSARRAASRFTNLFTARDIRKFTKAELSSSYNVVEHDGVVEKISFTPYIDYLPVSNLKVNLLKISLIPVALA</sequence>
<evidence type="ECO:0000313" key="2">
    <source>
        <dbReference type="Proteomes" id="UP001233836"/>
    </source>
</evidence>